<evidence type="ECO:0000313" key="4">
    <source>
        <dbReference type="Proteomes" id="UP001519460"/>
    </source>
</evidence>
<name>A0ABD0L1B0_9CAEN</name>
<sequence>MVKHCQWSTCTADERYPNSIKGKLLNFPNPKTRRAEALAWIKACGRPHADLNVTILESKSKRKHRAVCSGHFVNGVPMGQLSDSTSVDGSSVHNSDSDTATPLMLIRREQNSVQPVACLRAPLLQTDEQCLTEVKQEPSGSEIQEETVKSEQQSGFYVCTGSCALHCVTVADEVVRLNCEIANQKTQIEQLQHELKTLRTLETKVKQERDSGTYIT</sequence>
<organism evidence="3 4">
    <name type="scientific">Batillaria attramentaria</name>
    <dbReference type="NCBI Taxonomy" id="370345"/>
    <lineage>
        <taxon>Eukaryota</taxon>
        <taxon>Metazoa</taxon>
        <taxon>Spiralia</taxon>
        <taxon>Lophotrochozoa</taxon>
        <taxon>Mollusca</taxon>
        <taxon>Gastropoda</taxon>
        <taxon>Caenogastropoda</taxon>
        <taxon>Sorbeoconcha</taxon>
        <taxon>Cerithioidea</taxon>
        <taxon>Batillariidae</taxon>
        <taxon>Batillaria</taxon>
    </lineage>
</organism>
<gene>
    <name evidence="3" type="ORF">BaRGS_00015975</name>
</gene>
<dbReference type="Proteomes" id="UP001519460">
    <property type="component" value="Unassembled WGS sequence"/>
</dbReference>
<evidence type="ECO:0000256" key="1">
    <source>
        <dbReference type="SAM" id="Coils"/>
    </source>
</evidence>
<evidence type="ECO:0008006" key="5">
    <source>
        <dbReference type="Google" id="ProtNLM"/>
    </source>
</evidence>
<keyword evidence="1" id="KW-0175">Coiled coil</keyword>
<feature type="coiled-coil region" evidence="1">
    <location>
        <begin position="174"/>
        <end position="208"/>
    </location>
</feature>
<protein>
    <recommendedName>
        <fullName evidence="5">THAP-type domain-containing protein</fullName>
    </recommendedName>
</protein>
<dbReference type="EMBL" id="JACVVK020000099">
    <property type="protein sequence ID" value="KAK7492837.1"/>
    <property type="molecule type" value="Genomic_DNA"/>
</dbReference>
<accession>A0ABD0L1B0</accession>
<proteinExistence type="predicted"/>
<dbReference type="SUPFAM" id="SSF57716">
    <property type="entry name" value="Glucocorticoid receptor-like (DNA-binding domain)"/>
    <property type="match status" value="1"/>
</dbReference>
<keyword evidence="4" id="KW-1185">Reference proteome</keyword>
<reference evidence="3 4" key="1">
    <citation type="journal article" date="2023" name="Sci. Data">
        <title>Genome assembly of the Korean intertidal mud-creeper Batillaria attramentaria.</title>
        <authorList>
            <person name="Patra A.K."/>
            <person name="Ho P.T."/>
            <person name="Jun S."/>
            <person name="Lee S.J."/>
            <person name="Kim Y."/>
            <person name="Won Y.J."/>
        </authorList>
    </citation>
    <scope>NUCLEOTIDE SEQUENCE [LARGE SCALE GENOMIC DNA]</scope>
    <source>
        <strain evidence="3">Wonlab-2016</strain>
    </source>
</reference>
<comment type="caution">
    <text evidence="3">The sequence shown here is derived from an EMBL/GenBank/DDBJ whole genome shotgun (WGS) entry which is preliminary data.</text>
</comment>
<dbReference type="AlphaFoldDB" id="A0ABD0L1B0"/>
<evidence type="ECO:0000256" key="2">
    <source>
        <dbReference type="SAM" id="MobiDB-lite"/>
    </source>
</evidence>
<evidence type="ECO:0000313" key="3">
    <source>
        <dbReference type="EMBL" id="KAK7492837.1"/>
    </source>
</evidence>
<feature type="region of interest" description="Disordered" evidence="2">
    <location>
        <begin position="79"/>
        <end position="98"/>
    </location>
</feature>
<feature type="compositionally biased region" description="Polar residues" evidence="2">
    <location>
        <begin position="81"/>
        <end position="98"/>
    </location>
</feature>